<keyword evidence="7 9" id="KW-1133">Transmembrane helix</keyword>
<feature type="transmembrane region" description="Helical" evidence="9">
    <location>
        <begin position="55"/>
        <end position="73"/>
    </location>
</feature>
<dbReference type="EMBL" id="SNYM01000003">
    <property type="protein sequence ID" value="TDQ49648.1"/>
    <property type="molecule type" value="Genomic_DNA"/>
</dbReference>
<dbReference type="OrthoDB" id="9775513at2"/>
<keyword evidence="14" id="KW-1185">Reference proteome</keyword>
<evidence type="ECO:0000313" key="14">
    <source>
        <dbReference type="Proteomes" id="UP000295375"/>
    </source>
</evidence>
<dbReference type="GO" id="GO:1990195">
    <property type="term" value="C:macrolide transmembrane transporter complex"/>
    <property type="evidence" value="ECO:0007669"/>
    <property type="project" value="InterPro"/>
</dbReference>
<evidence type="ECO:0000259" key="11">
    <source>
        <dbReference type="Pfam" id="PF25994"/>
    </source>
</evidence>
<dbReference type="GO" id="GO:0019898">
    <property type="term" value="C:extrinsic component of membrane"/>
    <property type="evidence" value="ECO:0007669"/>
    <property type="project" value="InterPro"/>
</dbReference>
<gene>
    <name evidence="13" type="ORF">EV696_10314</name>
</gene>
<dbReference type="Gene3D" id="2.40.50.100">
    <property type="match status" value="1"/>
</dbReference>
<evidence type="ECO:0000313" key="13">
    <source>
        <dbReference type="EMBL" id="TDQ49648.1"/>
    </source>
</evidence>
<dbReference type="GO" id="GO:0009306">
    <property type="term" value="P:protein secretion"/>
    <property type="evidence" value="ECO:0007669"/>
    <property type="project" value="InterPro"/>
</dbReference>
<evidence type="ECO:0000256" key="6">
    <source>
        <dbReference type="ARBA" id="ARBA00022692"/>
    </source>
</evidence>
<keyword evidence="8 9" id="KW-0472">Membrane</keyword>
<feature type="domain" description="AprE-like beta-barrel" evidence="12">
    <location>
        <begin position="354"/>
        <end position="441"/>
    </location>
</feature>
<evidence type="ECO:0000256" key="9">
    <source>
        <dbReference type="RuleBase" id="RU365093"/>
    </source>
</evidence>
<evidence type="ECO:0000256" key="8">
    <source>
        <dbReference type="ARBA" id="ARBA00023136"/>
    </source>
</evidence>
<keyword evidence="10" id="KW-0175">Coiled coil</keyword>
<keyword evidence="6 9" id="KW-0812">Transmembrane</keyword>
<dbReference type="InterPro" id="IPR006144">
    <property type="entry name" value="Secretion_HlyD_CS"/>
</dbReference>
<proteinExistence type="inferred from homology"/>
<dbReference type="InterPro" id="IPR050739">
    <property type="entry name" value="MFP"/>
</dbReference>
<dbReference type="InterPro" id="IPR030190">
    <property type="entry name" value="MacA_alpha-hairpin_sf"/>
</dbReference>
<evidence type="ECO:0000256" key="3">
    <source>
        <dbReference type="ARBA" id="ARBA00022448"/>
    </source>
</evidence>
<dbReference type="Gene3D" id="2.40.30.170">
    <property type="match status" value="1"/>
</dbReference>
<dbReference type="GO" id="GO:0005886">
    <property type="term" value="C:plasma membrane"/>
    <property type="evidence" value="ECO:0007669"/>
    <property type="project" value="UniProtKB-SubCell"/>
</dbReference>
<feature type="coiled-coil region" evidence="10">
    <location>
        <begin position="132"/>
        <end position="159"/>
    </location>
</feature>
<dbReference type="NCBIfam" id="TIGR01843">
    <property type="entry name" value="type_I_hlyD"/>
    <property type="match status" value="1"/>
</dbReference>
<comment type="subcellular location">
    <subcellularLocation>
        <location evidence="1 9">Cell inner membrane</location>
        <topology evidence="1 9">Single-pass membrane protein</topology>
    </subcellularLocation>
</comment>
<evidence type="ECO:0000259" key="12">
    <source>
        <dbReference type="Pfam" id="PF26002"/>
    </source>
</evidence>
<keyword evidence="3 9" id="KW-0813">Transport</keyword>
<evidence type="ECO:0000256" key="5">
    <source>
        <dbReference type="ARBA" id="ARBA00022519"/>
    </source>
</evidence>
<dbReference type="PANTHER" id="PTHR30386">
    <property type="entry name" value="MEMBRANE FUSION SUBUNIT OF EMRAB-TOLC MULTIDRUG EFFLUX PUMP"/>
    <property type="match status" value="1"/>
</dbReference>
<keyword evidence="5 9" id="KW-0997">Cell inner membrane</keyword>
<dbReference type="AlphaFoldDB" id="A0A4R6UQU9"/>
<dbReference type="PRINTS" id="PR01490">
    <property type="entry name" value="RTXTOXIND"/>
</dbReference>
<comment type="similarity">
    <text evidence="2 9">Belongs to the membrane fusion protein (MFP) (TC 8.A.1) family.</text>
</comment>
<evidence type="ECO:0000256" key="2">
    <source>
        <dbReference type="ARBA" id="ARBA00009477"/>
    </source>
</evidence>
<dbReference type="PROSITE" id="PS00543">
    <property type="entry name" value="HLYD_FAMILY"/>
    <property type="match status" value="1"/>
</dbReference>
<organism evidence="13 14">
    <name type="scientific">Permianibacter aggregans</name>
    <dbReference type="NCBI Taxonomy" id="1510150"/>
    <lineage>
        <taxon>Bacteria</taxon>
        <taxon>Pseudomonadati</taxon>
        <taxon>Pseudomonadota</taxon>
        <taxon>Gammaproteobacteria</taxon>
        <taxon>Pseudomonadales</taxon>
        <taxon>Pseudomonadaceae</taxon>
        <taxon>Permianibacter</taxon>
    </lineage>
</organism>
<dbReference type="Gene3D" id="6.10.140.1990">
    <property type="match status" value="1"/>
</dbReference>
<dbReference type="Pfam" id="PF25994">
    <property type="entry name" value="HH_AprE"/>
    <property type="match status" value="1"/>
</dbReference>
<evidence type="ECO:0000256" key="1">
    <source>
        <dbReference type="ARBA" id="ARBA00004377"/>
    </source>
</evidence>
<evidence type="ECO:0000256" key="4">
    <source>
        <dbReference type="ARBA" id="ARBA00022475"/>
    </source>
</evidence>
<dbReference type="Proteomes" id="UP000295375">
    <property type="component" value="Unassembled WGS sequence"/>
</dbReference>
<dbReference type="InterPro" id="IPR058982">
    <property type="entry name" value="Beta-barrel_AprE"/>
</dbReference>
<feature type="domain" description="AprE-like long alpha-helical hairpin" evidence="11">
    <location>
        <begin position="130"/>
        <end position="310"/>
    </location>
</feature>
<keyword evidence="4 9" id="KW-1003">Cell membrane</keyword>
<dbReference type="Pfam" id="PF26002">
    <property type="entry name" value="Beta-barrel_AprE"/>
    <property type="match status" value="1"/>
</dbReference>
<accession>A0A4R6UQU9</accession>
<name>A0A4R6UQU9_9GAMM</name>
<dbReference type="InterPro" id="IPR010129">
    <property type="entry name" value="T1SS_HlyD"/>
</dbReference>
<dbReference type="GO" id="GO:1990961">
    <property type="term" value="P:xenobiotic detoxification by transmembrane export across the plasma membrane"/>
    <property type="evidence" value="ECO:0007669"/>
    <property type="project" value="InterPro"/>
</dbReference>
<comment type="caution">
    <text evidence="13">The sequence shown here is derived from an EMBL/GenBank/DDBJ whole genome shotgun (WGS) entry which is preliminary data.</text>
</comment>
<protein>
    <recommendedName>
        <fullName evidence="9">Membrane fusion protein (MFP) family protein</fullName>
    </recommendedName>
</protein>
<dbReference type="RefSeq" id="WP_133588145.1">
    <property type="nucleotide sequence ID" value="NZ_CP037953.1"/>
</dbReference>
<dbReference type="PANTHER" id="PTHR30386:SF26">
    <property type="entry name" value="TRANSPORT PROTEIN COMB"/>
    <property type="match status" value="1"/>
</dbReference>
<reference evidence="13 14" key="1">
    <citation type="submission" date="2019-03" db="EMBL/GenBank/DDBJ databases">
        <title>Genomic Encyclopedia of Type Strains, Phase IV (KMG-IV): sequencing the most valuable type-strain genomes for metagenomic binning, comparative biology and taxonomic classification.</title>
        <authorList>
            <person name="Goeker M."/>
        </authorList>
    </citation>
    <scope>NUCLEOTIDE SEQUENCE [LARGE SCALE GENOMIC DNA]</scope>
    <source>
        <strain evidence="13 14">DSM 103792</strain>
    </source>
</reference>
<feature type="coiled-coil region" evidence="10">
    <location>
        <begin position="194"/>
        <end position="276"/>
    </location>
</feature>
<evidence type="ECO:0000256" key="10">
    <source>
        <dbReference type="SAM" id="Coils"/>
    </source>
</evidence>
<sequence>MSPRESFLARARRWLRFQWEHFREWQEHREMATDINFVEDADAEILVQDERGLRAVIWMCCILLLTLIAWAAMARIDEVARGEGKVIPSSQVQVLQSFDGGVVEEILVREGFVVEKDQTLLRIDPTRFVSSLRETTTQLEALQAKAARLQALADGSEFQAPEKLATRLPELVAQEKELFEAEKRRLAAAVGIAEEQLIQRRQELMEVKARYQQARESLELAQQELNVTKPLVQTGAVSNVELLRLEREVSRLRGEKGTAEAQIPRIEAAINEAKQKITEVQLTFANDMRTQLTDVSAKLRAMTEGSEGLADRVKHAEIRSPVRGTVKQMLVNTVGGVVQPFQPVVEIVPLEDNLLLEVRILPKDIAFIRPGQKALVKFTAYDFAVYGGLDATVENIGADTVVDEKGNAFYIVKVRTDSAFLGSARLPIIPGMVAEVDLLTGKRTVLAYLMKPILRATQQALGES</sequence>
<evidence type="ECO:0000256" key="7">
    <source>
        <dbReference type="ARBA" id="ARBA00022989"/>
    </source>
</evidence>
<dbReference type="InterPro" id="IPR058781">
    <property type="entry name" value="HH_AprE-like"/>
</dbReference>